<dbReference type="Gene3D" id="1.10.260.40">
    <property type="entry name" value="lambda repressor-like DNA-binding domains"/>
    <property type="match status" value="1"/>
</dbReference>
<dbReference type="CDD" id="cd00093">
    <property type="entry name" value="HTH_XRE"/>
    <property type="match status" value="1"/>
</dbReference>
<dbReference type="OrthoDB" id="9342548at2"/>
<keyword evidence="3" id="KW-1185">Reference proteome</keyword>
<dbReference type="InterPro" id="IPR001387">
    <property type="entry name" value="Cro/C1-type_HTH"/>
</dbReference>
<name>A0A1C3E912_9GAMM</name>
<organism evidence="2 3">
    <name type="scientific">Veronia pacifica</name>
    <dbReference type="NCBI Taxonomy" id="1080227"/>
    <lineage>
        <taxon>Bacteria</taxon>
        <taxon>Pseudomonadati</taxon>
        <taxon>Pseudomonadota</taxon>
        <taxon>Gammaproteobacteria</taxon>
        <taxon>Vibrionales</taxon>
        <taxon>Vibrionaceae</taxon>
        <taxon>Veronia</taxon>
    </lineage>
</organism>
<dbReference type="Pfam" id="PF13443">
    <property type="entry name" value="HTH_26"/>
    <property type="match status" value="1"/>
</dbReference>
<reference evidence="2 3" key="1">
    <citation type="submission" date="2016-05" db="EMBL/GenBank/DDBJ databases">
        <title>Genomic Taxonomy of the Vibrionaceae.</title>
        <authorList>
            <person name="Gomez-Gil B."/>
            <person name="Enciso-Ibarra J."/>
        </authorList>
    </citation>
    <scope>NUCLEOTIDE SEQUENCE [LARGE SCALE GENOMIC DNA]</scope>
    <source>
        <strain evidence="2 3">CAIM 1920</strain>
    </source>
</reference>
<evidence type="ECO:0000259" key="1">
    <source>
        <dbReference type="PROSITE" id="PS50943"/>
    </source>
</evidence>
<protein>
    <recommendedName>
        <fullName evidence="1">HTH cro/C1-type domain-containing protein</fullName>
    </recommendedName>
</protein>
<proteinExistence type="predicted"/>
<dbReference type="InterPro" id="IPR010982">
    <property type="entry name" value="Lambda_DNA-bd_dom_sf"/>
</dbReference>
<dbReference type="EMBL" id="LYBM01000064">
    <property type="protein sequence ID" value="ODA29757.1"/>
    <property type="molecule type" value="Genomic_DNA"/>
</dbReference>
<dbReference type="SUPFAM" id="SSF47413">
    <property type="entry name" value="lambda repressor-like DNA-binding domains"/>
    <property type="match status" value="1"/>
</dbReference>
<dbReference type="Proteomes" id="UP000094936">
    <property type="component" value="Unassembled WGS sequence"/>
</dbReference>
<sequence>MSQNQAIAMLDALKGALKSKGLTYKELATRCELSEVTIKRLLNRPHISLDQLIQLCSAAETSLSELLWLSENNLSLLSSSMTEEQLTSQLEKPALLEIYGAIISGKRSIKTLAEHFSINLPSAYLYARELEKTKFISLTGNDIELVYPLSTEIDPEGKHELVNLYQQRFLADLKSKLDTLIERGKPEEDDFFFLGMTMLTETENKKYVDDLRELNEKFSKLTMEHIRNPSQDIKIYRRTMAVYEADTPLFPVEDIVDEV</sequence>
<gene>
    <name evidence="2" type="ORF">A8L45_21765</name>
</gene>
<comment type="caution">
    <text evidence="2">The sequence shown here is derived from an EMBL/GenBank/DDBJ whole genome shotgun (WGS) entry which is preliminary data.</text>
</comment>
<dbReference type="PROSITE" id="PS50943">
    <property type="entry name" value="HTH_CROC1"/>
    <property type="match status" value="1"/>
</dbReference>
<dbReference type="GO" id="GO:0003677">
    <property type="term" value="F:DNA binding"/>
    <property type="evidence" value="ECO:0007669"/>
    <property type="project" value="InterPro"/>
</dbReference>
<feature type="domain" description="HTH cro/C1-type" evidence="1">
    <location>
        <begin position="13"/>
        <end position="66"/>
    </location>
</feature>
<dbReference type="STRING" id="1080227.A8L45_21765"/>
<dbReference type="AlphaFoldDB" id="A0A1C3E912"/>
<dbReference type="RefSeq" id="WP_068905460.1">
    <property type="nucleotide sequence ID" value="NZ_JBHUIF010000009.1"/>
</dbReference>
<accession>A0A1C3E912</accession>
<dbReference type="SMART" id="SM00530">
    <property type="entry name" value="HTH_XRE"/>
    <property type="match status" value="1"/>
</dbReference>
<evidence type="ECO:0000313" key="3">
    <source>
        <dbReference type="Proteomes" id="UP000094936"/>
    </source>
</evidence>
<evidence type="ECO:0000313" key="2">
    <source>
        <dbReference type="EMBL" id="ODA29757.1"/>
    </source>
</evidence>